<keyword evidence="1" id="KW-0472">Membrane</keyword>
<name>A0A7J8R9P3_GOSDV</name>
<keyword evidence="3" id="KW-1185">Reference proteome</keyword>
<comment type="caution">
    <text evidence="2">The sequence shown here is derived from an EMBL/GenBank/DDBJ whole genome shotgun (WGS) entry which is preliminary data.</text>
</comment>
<evidence type="ECO:0000256" key="1">
    <source>
        <dbReference type="SAM" id="Phobius"/>
    </source>
</evidence>
<evidence type="ECO:0000313" key="2">
    <source>
        <dbReference type="EMBL" id="MBA0610333.1"/>
    </source>
</evidence>
<proteinExistence type="predicted"/>
<sequence>MSSSISLLVYLPYLEVLLFNIRCVFLISTRRHTFLSVWLPAVPAVSSLSSRHNLHEHMRACTHIRAEHGP</sequence>
<dbReference type="EMBL" id="JABFAC010000004">
    <property type="protein sequence ID" value="MBA0610333.1"/>
    <property type="molecule type" value="Genomic_DNA"/>
</dbReference>
<reference evidence="2 3" key="1">
    <citation type="journal article" date="2019" name="Genome Biol. Evol.">
        <title>Insights into the evolution of the New World diploid cottons (Gossypium, subgenus Houzingenia) based on genome sequencing.</title>
        <authorList>
            <person name="Grover C.E."/>
            <person name="Arick M.A. 2nd"/>
            <person name="Thrash A."/>
            <person name="Conover J.L."/>
            <person name="Sanders W.S."/>
            <person name="Peterson D.G."/>
            <person name="Frelichowski J.E."/>
            <person name="Scheffler J.A."/>
            <person name="Scheffler B.E."/>
            <person name="Wendel J.F."/>
        </authorList>
    </citation>
    <scope>NUCLEOTIDE SEQUENCE [LARGE SCALE GENOMIC DNA]</scope>
    <source>
        <strain evidence="2">27</strain>
        <tissue evidence="2">Leaf</tissue>
    </source>
</reference>
<keyword evidence="1" id="KW-0812">Transmembrane</keyword>
<protein>
    <submittedName>
        <fullName evidence="2">Uncharacterized protein</fullName>
    </submittedName>
</protein>
<dbReference type="Proteomes" id="UP000593561">
    <property type="component" value="Unassembled WGS sequence"/>
</dbReference>
<evidence type="ECO:0000313" key="3">
    <source>
        <dbReference type="Proteomes" id="UP000593561"/>
    </source>
</evidence>
<accession>A0A7J8R9P3</accession>
<keyword evidence="1" id="KW-1133">Transmembrane helix</keyword>
<dbReference type="AlphaFoldDB" id="A0A7J8R9P3"/>
<gene>
    <name evidence="2" type="ORF">Godav_011196</name>
</gene>
<feature type="transmembrane region" description="Helical" evidence="1">
    <location>
        <begin position="7"/>
        <end position="27"/>
    </location>
</feature>
<organism evidence="2 3">
    <name type="scientific">Gossypium davidsonii</name>
    <name type="common">Davidson's cotton</name>
    <name type="synonym">Gossypium klotzschianum subsp. davidsonii</name>
    <dbReference type="NCBI Taxonomy" id="34287"/>
    <lineage>
        <taxon>Eukaryota</taxon>
        <taxon>Viridiplantae</taxon>
        <taxon>Streptophyta</taxon>
        <taxon>Embryophyta</taxon>
        <taxon>Tracheophyta</taxon>
        <taxon>Spermatophyta</taxon>
        <taxon>Magnoliopsida</taxon>
        <taxon>eudicotyledons</taxon>
        <taxon>Gunneridae</taxon>
        <taxon>Pentapetalae</taxon>
        <taxon>rosids</taxon>
        <taxon>malvids</taxon>
        <taxon>Malvales</taxon>
        <taxon>Malvaceae</taxon>
        <taxon>Malvoideae</taxon>
        <taxon>Gossypium</taxon>
    </lineage>
</organism>